<dbReference type="EMBL" id="AALD02000027">
    <property type="protein sequence ID" value="EEQ09950.1"/>
    <property type="molecule type" value="Genomic_DNA"/>
</dbReference>
<protein>
    <recommendedName>
        <fullName evidence="4">Alpha-related fimbriae minor subunit 1</fullName>
    </recommendedName>
</protein>
<name>A0ABP2EH63_YERMW</name>
<evidence type="ECO:0000256" key="1">
    <source>
        <dbReference type="SAM" id="SignalP"/>
    </source>
</evidence>
<gene>
    <name evidence="2" type="ORF">ymoll0001_36980</name>
</gene>
<keyword evidence="1" id="KW-0732">Signal</keyword>
<evidence type="ECO:0008006" key="4">
    <source>
        <dbReference type="Google" id="ProtNLM"/>
    </source>
</evidence>
<accession>A0ABP2EH63</accession>
<feature type="signal peptide" evidence="1">
    <location>
        <begin position="1"/>
        <end position="23"/>
    </location>
</feature>
<feature type="chain" id="PRO_5046727128" description="Alpha-related fimbriae minor subunit 1" evidence="1">
    <location>
        <begin position="24"/>
        <end position="156"/>
    </location>
</feature>
<keyword evidence="3" id="KW-1185">Reference proteome</keyword>
<evidence type="ECO:0000313" key="2">
    <source>
        <dbReference type="EMBL" id="EEQ09950.1"/>
    </source>
</evidence>
<dbReference type="GeneID" id="57916917"/>
<dbReference type="RefSeq" id="WP_004875857.1">
    <property type="nucleotide sequence ID" value="NZ_AALD02000027.1"/>
</dbReference>
<sequence>MMKKTLLSIMTMAALVSSATATAETKNIIVSAEIPHVITMQKNGGGDVDRITLEPGFGNAPADVYGASENIAIRNGGADIKVNIVGDFKLQSLTAPGEREFTELTVILGGEQLKGNDANKIKSGNIELVIHGKKPSEAIAEEKYSGTLKLNLEPVT</sequence>
<dbReference type="Pfam" id="PF04449">
    <property type="entry name" value="Fimbrial_CS1"/>
    <property type="match status" value="1"/>
</dbReference>
<organism evidence="2 3">
    <name type="scientific">Yersinia mollaretii (strain ATCC 43969 / DSM 18520 / CIP 103324 / CNY 7263 / WAIP 204)</name>
    <dbReference type="NCBI Taxonomy" id="349967"/>
    <lineage>
        <taxon>Bacteria</taxon>
        <taxon>Pseudomonadati</taxon>
        <taxon>Pseudomonadota</taxon>
        <taxon>Gammaproteobacteria</taxon>
        <taxon>Enterobacterales</taxon>
        <taxon>Yersiniaceae</taxon>
        <taxon>Yersinia</taxon>
    </lineage>
</organism>
<dbReference type="InterPro" id="IPR007540">
    <property type="entry name" value="Fimbrial_CS1-type"/>
</dbReference>
<dbReference type="Proteomes" id="UP000003027">
    <property type="component" value="Unassembled WGS sequence"/>
</dbReference>
<proteinExistence type="predicted"/>
<dbReference type="Gene3D" id="2.60.40.2040">
    <property type="entry name" value="CFA/I fimbrial subunit E, pilin domain"/>
    <property type="match status" value="1"/>
</dbReference>
<reference evidence="2" key="1">
    <citation type="submission" date="2008-12" db="EMBL/GenBank/DDBJ databases">
        <title>Annotation of the Yersinia mollaretii ATCC 43969 genome.</title>
        <authorList>
            <person name="Read T.D."/>
            <person name="Akmal A."/>
            <person name="Bishop-Lilly K."/>
            <person name="Chen P.E."/>
            <person name="Cook C."/>
            <person name="Kiley M.P."/>
            <person name="Lentz S."/>
            <person name="Mateczun A."/>
            <person name="Nagarajan N."/>
            <person name="Nolan N."/>
            <person name="Osborne B.I."/>
            <person name="Pop M."/>
            <person name="Sozhamannan S."/>
            <person name="Stewart A.C."/>
            <person name="Sulakvelidze A."/>
            <person name="Thomason B."/>
            <person name="Willner K."/>
            <person name="Zwick M.E."/>
        </authorList>
    </citation>
    <scope>NUCLEOTIDE SEQUENCE [LARGE SCALE GENOMIC DNA]</scope>
    <source>
        <strain evidence="2">ATCC 43969</strain>
    </source>
</reference>
<evidence type="ECO:0000313" key="3">
    <source>
        <dbReference type="Proteomes" id="UP000003027"/>
    </source>
</evidence>
<comment type="caution">
    <text evidence="2">The sequence shown here is derived from an EMBL/GenBank/DDBJ whole genome shotgun (WGS) entry which is preliminary data.</text>
</comment>